<feature type="compositionally biased region" description="Basic and acidic residues" evidence="1">
    <location>
        <begin position="284"/>
        <end position="302"/>
    </location>
</feature>
<feature type="transmembrane region" description="Helical" evidence="2">
    <location>
        <begin position="416"/>
        <end position="437"/>
    </location>
</feature>
<dbReference type="InterPro" id="IPR018650">
    <property type="entry name" value="STSV1_Orf64"/>
</dbReference>
<name>A0AAX2SH31_KOCRH</name>
<proteinExistence type="predicted"/>
<sequence>MAPPVPSPTGRRPRPPDGGPLDRQNPAVPAVAPPVRGTRGAHWAWLLPVLVGSLATALYCALSWSQWIRWDVPSWDNAIFTQLLSSYAAGEGPVVDIKGDGFNLLGDHFHPLLIVLTPVYALFPSALTPMIVQNVLFGASAAVITRCAARAMHPAPAAAIGVAYALSFGLQNAVAVQFHEIALAVPLLATGLWALRERRWLAATLWCAPVALVKEDLGFTVAAVGALMLGHAARPAVRHRLPGLRRRWDAFCARPSRPTAPTTSADGGGPSWEVAASRRDLVGARHEPDRAASSPVRRERGSGARMSLRDPAVVGGAALVVWGVLVSALAVGVVLPALNPAGEFAYADKLDLAGLLRDPASAVILQVVPAQKLGTWVLLLLAGAVVAVRSPIALVALPTLAWRMLSPNDGYWGAGWHYSAVLMPVVFVSLVDAVVRLRGDSVRAQQRLVSRAARSQRRGRAEATALWAVAAAAPWCALLVALAVGTQLPLARLASPEAWRPDPRADAKTTAVAEIPAGASVATDLSLMNALVSRADVHWIGNGQDPDPQYVVLDRSSETWGSTPPEDVAAYAGQVYGARYTVVSDEQNIVVARLEG</sequence>
<evidence type="ECO:0000313" key="4">
    <source>
        <dbReference type="Proteomes" id="UP000298017"/>
    </source>
</evidence>
<reference evidence="3 4" key="1">
    <citation type="submission" date="2019-03" db="EMBL/GenBank/DDBJ databases">
        <title>Genome Sequencing and Assembly of Various Microbes Isolated from Alder Root Nodule.</title>
        <authorList>
            <person name="Swanson E."/>
            <person name="Sevigny J.L."/>
            <person name="Pesce C."/>
            <person name="Davis I."/>
            <person name="Kleiner V."/>
            <person name="Tisa L."/>
        </authorList>
    </citation>
    <scope>NUCLEOTIDE SEQUENCE [LARGE SCALE GENOMIC DNA]</scope>
    <source>
        <strain evidence="3 4">4R-31</strain>
    </source>
</reference>
<dbReference type="AlphaFoldDB" id="A0AAX2SH31"/>
<organism evidence="3 4">
    <name type="scientific">Kocuria rhizophila</name>
    <dbReference type="NCBI Taxonomy" id="72000"/>
    <lineage>
        <taxon>Bacteria</taxon>
        <taxon>Bacillati</taxon>
        <taxon>Actinomycetota</taxon>
        <taxon>Actinomycetes</taxon>
        <taxon>Micrococcales</taxon>
        <taxon>Micrococcaceae</taxon>
        <taxon>Kocuria</taxon>
    </lineage>
</organism>
<feature type="transmembrane region" description="Helical" evidence="2">
    <location>
        <begin position="312"/>
        <end position="338"/>
    </location>
</feature>
<keyword evidence="4" id="KW-1185">Reference proteome</keyword>
<dbReference type="Pfam" id="PF09852">
    <property type="entry name" value="DUF2079"/>
    <property type="match status" value="1"/>
</dbReference>
<evidence type="ECO:0000256" key="1">
    <source>
        <dbReference type="SAM" id="MobiDB-lite"/>
    </source>
</evidence>
<dbReference type="EMBL" id="SPNK01000001">
    <property type="protein sequence ID" value="TFI02958.1"/>
    <property type="molecule type" value="Genomic_DNA"/>
</dbReference>
<feature type="region of interest" description="Disordered" evidence="1">
    <location>
        <begin position="284"/>
        <end position="303"/>
    </location>
</feature>
<evidence type="ECO:0000313" key="3">
    <source>
        <dbReference type="EMBL" id="TFI02958.1"/>
    </source>
</evidence>
<evidence type="ECO:0000256" key="2">
    <source>
        <dbReference type="SAM" id="Phobius"/>
    </source>
</evidence>
<gene>
    <name evidence="3" type="ORF">E4P33_00060</name>
</gene>
<dbReference type="Proteomes" id="UP000298017">
    <property type="component" value="Unassembled WGS sequence"/>
</dbReference>
<comment type="caution">
    <text evidence="3">The sequence shown here is derived from an EMBL/GenBank/DDBJ whole genome shotgun (WGS) entry which is preliminary data.</text>
</comment>
<feature type="region of interest" description="Disordered" evidence="1">
    <location>
        <begin position="1"/>
        <end position="32"/>
    </location>
</feature>
<keyword evidence="2" id="KW-0812">Transmembrane</keyword>
<protein>
    <submittedName>
        <fullName evidence="3">DUF2079 domain-containing protein</fullName>
    </submittedName>
</protein>
<keyword evidence="2" id="KW-1133">Transmembrane helix</keyword>
<feature type="transmembrane region" description="Helical" evidence="2">
    <location>
        <begin position="464"/>
        <end position="485"/>
    </location>
</feature>
<feature type="transmembrane region" description="Helical" evidence="2">
    <location>
        <begin position="375"/>
        <end position="396"/>
    </location>
</feature>
<accession>A0AAX2SH31</accession>
<keyword evidence="2" id="KW-0472">Membrane</keyword>